<comment type="caution">
    <text evidence="1">The sequence shown here is derived from an EMBL/GenBank/DDBJ whole genome shotgun (WGS) entry which is preliminary data.</text>
</comment>
<dbReference type="Proteomes" id="UP000784880">
    <property type="component" value="Unassembled WGS sequence"/>
</dbReference>
<name>A0ABS6JNQ2_9BACI</name>
<accession>A0ABS6JNQ2</accession>
<organism evidence="1 2">
    <name type="scientific">Evansella tamaricis</name>
    <dbReference type="NCBI Taxonomy" id="2069301"/>
    <lineage>
        <taxon>Bacteria</taxon>
        <taxon>Bacillati</taxon>
        <taxon>Bacillota</taxon>
        <taxon>Bacilli</taxon>
        <taxon>Bacillales</taxon>
        <taxon>Bacillaceae</taxon>
        <taxon>Evansella</taxon>
    </lineage>
</organism>
<protein>
    <submittedName>
        <fullName evidence="1">Uncharacterized protein</fullName>
    </submittedName>
</protein>
<evidence type="ECO:0000313" key="2">
    <source>
        <dbReference type="Proteomes" id="UP000784880"/>
    </source>
</evidence>
<reference evidence="1 2" key="1">
    <citation type="submission" date="2021-06" db="EMBL/GenBank/DDBJ databases">
        <title>Bacillus sp. RD4P76, an endophyte from a halophyte.</title>
        <authorList>
            <person name="Sun J.-Q."/>
        </authorList>
    </citation>
    <scope>NUCLEOTIDE SEQUENCE [LARGE SCALE GENOMIC DNA]</scope>
    <source>
        <strain evidence="1 2">CGMCC 1.15917</strain>
    </source>
</reference>
<keyword evidence="2" id="KW-1185">Reference proteome</keyword>
<dbReference type="EMBL" id="JAHQCS010000154">
    <property type="protein sequence ID" value="MBU9713933.1"/>
    <property type="molecule type" value="Genomic_DNA"/>
</dbReference>
<proteinExistence type="predicted"/>
<dbReference type="RefSeq" id="WP_217068163.1">
    <property type="nucleotide sequence ID" value="NZ_JAHQCS010000154.1"/>
</dbReference>
<sequence>MSMVFSRPKYGRNNTTIVVDVFKGEREIVRSSVGSMETRIATDFSISGD</sequence>
<gene>
    <name evidence="1" type="ORF">KS419_19560</name>
</gene>
<evidence type="ECO:0000313" key="1">
    <source>
        <dbReference type="EMBL" id="MBU9713933.1"/>
    </source>
</evidence>